<dbReference type="Gramene" id="rna13824">
    <property type="protein sequence ID" value="RHN65928.1"/>
    <property type="gene ID" value="gene13824"/>
</dbReference>
<dbReference type="GO" id="GO:0004806">
    <property type="term" value="F:triacylglycerol lipase activity"/>
    <property type="evidence" value="ECO:0007669"/>
    <property type="project" value="UniProtKB-EC"/>
</dbReference>
<reference evidence="13" key="4">
    <citation type="journal article" date="2018" name="Nat. Plants">
        <title>Whole-genome landscape of Medicago truncatula symbiotic genes.</title>
        <authorList>
            <person name="Pecrix Y."/>
            <person name="Staton S.E."/>
            <person name="Sallet E."/>
            <person name="Lelandais-Briere C."/>
            <person name="Moreau S."/>
            <person name="Carrere S."/>
            <person name="Blein T."/>
            <person name="Jardinaud M.F."/>
            <person name="Latrasse D."/>
            <person name="Zouine M."/>
            <person name="Zahm M."/>
            <person name="Kreplak J."/>
            <person name="Mayjonade B."/>
            <person name="Satge C."/>
            <person name="Perez M."/>
            <person name="Cauet S."/>
            <person name="Marande W."/>
            <person name="Chantry-Darmon C."/>
            <person name="Lopez-Roques C."/>
            <person name="Bouchez O."/>
            <person name="Berard A."/>
            <person name="Debelle F."/>
            <person name="Munos S."/>
            <person name="Bendahmane A."/>
            <person name="Berges H."/>
            <person name="Niebel A."/>
            <person name="Buitink J."/>
            <person name="Frugier F."/>
            <person name="Benhamed M."/>
            <person name="Crespi M."/>
            <person name="Gouzy J."/>
            <person name="Gamas P."/>
        </authorList>
    </citation>
    <scope>NUCLEOTIDE SEQUENCE [LARGE SCALE GENOMIC DNA]</scope>
    <source>
        <strain evidence="13">cv. Jemalong A17</strain>
    </source>
</reference>
<dbReference type="EnsemblPlants" id="AES69077">
    <property type="protein sequence ID" value="AES69077"/>
    <property type="gene ID" value="MTR_3g021460"/>
</dbReference>
<evidence type="ECO:0000313" key="13">
    <source>
        <dbReference type="Proteomes" id="UP000265566"/>
    </source>
</evidence>
<evidence type="ECO:0000313" key="11">
    <source>
        <dbReference type="EnsemblPlants" id="AES69077"/>
    </source>
</evidence>
<evidence type="ECO:0000256" key="4">
    <source>
        <dbReference type="ARBA" id="ARBA00022729"/>
    </source>
</evidence>
<organism evidence="9 12">
    <name type="scientific">Medicago truncatula</name>
    <name type="common">Barrel medic</name>
    <name type="synonym">Medicago tribuloides</name>
    <dbReference type="NCBI Taxonomy" id="3880"/>
    <lineage>
        <taxon>Eukaryota</taxon>
        <taxon>Viridiplantae</taxon>
        <taxon>Streptophyta</taxon>
        <taxon>Embryophyta</taxon>
        <taxon>Tracheophyta</taxon>
        <taxon>Spermatophyta</taxon>
        <taxon>Magnoliopsida</taxon>
        <taxon>eudicotyledons</taxon>
        <taxon>Gunneridae</taxon>
        <taxon>Pentapetalae</taxon>
        <taxon>rosids</taxon>
        <taxon>fabids</taxon>
        <taxon>Fabales</taxon>
        <taxon>Fabaceae</taxon>
        <taxon>Papilionoideae</taxon>
        <taxon>50 kb inversion clade</taxon>
        <taxon>NPAAA clade</taxon>
        <taxon>Hologalegina</taxon>
        <taxon>IRL clade</taxon>
        <taxon>Trifolieae</taxon>
        <taxon>Medicago</taxon>
    </lineage>
</organism>
<dbReference type="InterPro" id="IPR035669">
    <property type="entry name" value="SGNH_plant_lipase-like"/>
</dbReference>
<dbReference type="Proteomes" id="UP000265566">
    <property type="component" value="Chromosome 3"/>
</dbReference>
<name>G7IZ49_MEDTR</name>
<evidence type="ECO:0000256" key="6">
    <source>
        <dbReference type="ARBA" id="ARBA00022963"/>
    </source>
</evidence>
<protein>
    <submittedName>
        <fullName evidence="9">GDSL-like lipase/acylhydrolase</fullName>
    </submittedName>
    <submittedName>
        <fullName evidence="10">Putative triacylglycerol lipase</fullName>
        <ecNumber evidence="10">3.1.1.3</ecNumber>
    </submittedName>
</protein>
<reference evidence="10" key="5">
    <citation type="journal article" date="2018" name="Nat. Plants">
        <title>Whole-genome landscape of Medicago truncatula symbiotic genes.</title>
        <authorList>
            <person name="Pecrix Y."/>
            <person name="Gamas P."/>
            <person name="Carrere S."/>
        </authorList>
    </citation>
    <scope>NUCLEOTIDE SEQUENCE</scope>
    <source>
        <tissue evidence="10">Leaves</tissue>
    </source>
</reference>
<evidence type="ECO:0000256" key="5">
    <source>
        <dbReference type="ARBA" id="ARBA00022801"/>
    </source>
</evidence>
<dbReference type="InterPro" id="IPR001087">
    <property type="entry name" value="GDSL"/>
</dbReference>
<dbReference type="Proteomes" id="UP000002051">
    <property type="component" value="Chromosome 3"/>
</dbReference>
<dbReference type="EC" id="3.1.1.3" evidence="10"/>
<dbReference type="eggNOG" id="ENOG502SIKN">
    <property type="taxonomic scope" value="Eukaryota"/>
</dbReference>
<dbReference type="PANTHER" id="PTHR45650">
    <property type="entry name" value="GDSL-LIKE LIPASE/ACYLHYDROLASE-RELATED"/>
    <property type="match status" value="1"/>
</dbReference>
<dbReference type="Gene3D" id="3.40.50.1110">
    <property type="entry name" value="SGNH hydrolase"/>
    <property type="match status" value="1"/>
</dbReference>
<evidence type="ECO:0000256" key="8">
    <source>
        <dbReference type="SAM" id="SignalP"/>
    </source>
</evidence>
<evidence type="ECO:0000256" key="3">
    <source>
        <dbReference type="ARBA" id="ARBA00022525"/>
    </source>
</evidence>
<sequence length="351" mass="39487">MFIFKVFWVIYLLTLQVFLANSYRAKSLVPALYVFGDSSVDAGNNNNLNTIAKVNTFPYGIDFNNCSTGRFSNGKTFADIIALKLGLPMPPAYLGVSTTERYQIVSGINYASGSCGILNTTRNGECLSLDKQIEYFTSTVTNDLPRNFRRKAKLSHYLSKSIFLLSIGSNDYILNYFKQEMETNQKGNPEEFADYLLEQLGSKITKIYDLGGRKFVIGSIGPIGCAPSFINRTSSSKDCNEDMNQKVKPFSNKLPWKLQELQTQLSGSIFTISDNLKMFKKIKNSPEQFGFTNIWDSCVGQDAKPCENRKQYLFYDFGHSTEATNEICANNCFSGRDACFPLNIEQLVRAH</sequence>
<evidence type="ECO:0000256" key="1">
    <source>
        <dbReference type="ARBA" id="ARBA00004613"/>
    </source>
</evidence>
<keyword evidence="6" id="KW-0442">Lipid degradation</keyword>
<keyword evidence="4 8" id="KW-0732">Signal</keyword>
<keyword evidence="7" id="KW-0443">Lipid metabolism</keyword>
<comment type="similarity">
    <text evidence="2">Belongs to the 'GDSL' lipolytic enzyme family.</text>
</comment>
<keyword evidence="5 10" id="KW-0378">Hydrolase</keyword>
<dbReference type="CDD" id="cd01837">
    <property type="entry name" value="SGNH_plant_lipase_like"/>
    <property type="match status" value="1"/>
</dbReference>
<reference evidence="9 12" key="2">
    <citation type="journal article" date="2014" name="BMC Genomics">
        <title>An improved genome release (version Mt4.0) for the model legume Medicago truncatula.</title>
        <authorList>
            <person name="Tang H."/>
            <person name="Krishnakumar V."/>
            <person name="Bidwell S."/>
            <person name="Rosen B."/>
            <person name="Chan A."/>
            <person name="Zhou S."/>
            <person name="Gentzbittel L."/>
            <person name="Childs K.L."/>
            <person name="Yandell M."/>
            <person name="Gundlach H."/>
            <person name="Mayer K.F."/>
            <person name="Schwartz D.C."/>
            <person name="Town C.D."/>
        </authorList>
    </citation>
    <scope>GENOME REANNOTATION</scope>
    <source>
        <strain evidence="9">A17</strain>
        <strain evidence="11 12">cv. Jemalong A17</strain>
    </source>
</reference>
<dbReference type="PaxDb" id="3880-AES69077"/>
<dbReference type="InterPro" id="IPR036514">
    <property type="entry name" value="SGNH_hydro_sf"/>
</dbReference>
<dbReference type="AlphaFoldDB" id="G7IZ49"/>
<dbReference type="STRING" id="3880.G7IZ49"/>
<accession>G7IZ49</accession>
<evidence type="ECO:0000313" key="12">
    <source>
        <dbReference type="Proteomes" id="UP000002051"/>
    </source>
</evidence>
<dbReference type="GO" id="GO:0016042">
    <property type="term" value="P:lipid catabolic process"/>
    <property type="evidence" value="ECO:0007669"/>
    <property type="project" value="UniProtKB-KW"/>
</dbReference>
<keyword evidence="12" id="KW-1185">Reference proteome</keyword>
<dbReference type="PANTHER" id="PTHR45650:SF14">
    <property type="entry name" value="GDSL ESTERASE_LIPASE 7-LIKE"/>
    <property type="match status" value="1"/>
</dbReference>
<proteinExistence type="inferred from homology"/>
<evidence type="ECO:0000256" key="7">
    <source>
        <dbReference type="ARBA" id="ARBA00023098"/>
    </source>
</evidence>
<evidence type="ECO:0000313" key="9">
    <source>
        <dbReference type="EMBL" id="AES69077.1"/>
    </source>
</evidence>
<evidence type="ECO:0000313" key="10">
    <source>
        <dbReference type="EMBL" id="RHN65928.1"/>
    </source>
</evidence>
<keyword evidence="3" id="KW-0964">Secreted</keyword>
<evidence type="ECO:0000256" key="2">
    <source>
        <dbReference type="ARBA" id="ARBA00008668"/>
    </source>
</evidence>
<dbReference type="OrthoDB" id="1608148at2759"/>
<feature type="chain" id="PRO_5014572541" evidence="8">
    <location>
        <begin position="28"/>
        <end position="351"/>
    </location>
</feature>
<dbReference type="KEGG" id="mtr:11417746"/>
<dbReference type="EMBL" id="CM001219">
    <property type="protein sequence ID" value="AES69077.1"/>
    <property type="molecule type" value="Genomic_DNA"/>
</dbReference>
<dbReference type="InterPro" id="IPR051238">
    <property type="entry name" value="GDSL_esterase/lipase"/>
</dbReference>
<feature type="signal peptide" evidence="8">
    <location>
        <begin position="1"/>
        <end position="27"/>
    </location>
</feature>
<dbReference type="OMA" id="AKPCENR"/>
<dbReference type="GO" id="GO:0005576">
    <property type="term" value="C:extracellular region"/>
    <property type="evidence" value="ECO:0007669"/>
    <property type="project" value="UniProtKB-SubCell"/>
</dbReference>
<dbReference type="HOGENOM" id="CLU_015101_0_0_1"/>
<reference evidence="11" key="3">
    <citation type="submission" date="2015-04" db="UniProtKB">
        <authorList>
            <consortium name="EnsemblPlants"/>
        </authorList>
    </citation>
    <scope>IDENTIFICATION</scope>
    <source>
        <strain evidence="11">cv. Jemalong A17</strain>
    </source>
</reference>
<dbReference type="Pfam" id="PF00657">
    <property type="entry name" value="Lipase_GDSL"/>
    <property type="match status" value="1"/>
</dbReference>
<reference evidence="9 12" key="1">
    <citation type="journal article" date="2011" name="Nature">
        <title>The Medicago genome provides insight into the evolution of rhizobial symbioses.</title>
        <authorList>
            <person name="Young N.D."/>
            <person name="Debelle F."/>
            <person name="Oldroyd G.E."/>
            <person name="Geurts R."/>
            <person name="Cannon S.B."/>
            <person name="Udvardi M.K."/>
            <person name="Benedito V.A."/>
            <person name="Mayer K.F."/>
            <person name="Gouzy J."/>
            <person name="Schoof H."/>
            <person name="Van de Peer Y."/>
            <person name="Proost S."/>
            <person name="Cook D.R."/>
            <person name="Meyers B.C."/>
            <person name="Spannagl M."/>
            <person name="Cheung F."/>
            <person name="De Mita S."/>
            <person name="Krishnakumar V."/>
            <person name="Gundlach H."/>
            <person name="Zhou S."/>
            <person name="Mudge J."/>
            <person name="Bharti A.K."/>
            <person name="Murray J.D."/>
            <person name="Naoumkina M.A."/>
            <person name="Rosen B."/>
            <person name="Silverstein K.A."/>
            <person name="Tang H."/>
            <person name="Rombauts S."/>
            <person name="Zhao P.X."/>
            <person name="Zhou P."/>
            <person name="Barbe V."/>
            <person name="Bardou P."/>
            <person name="Bechner M."/>
            <person name="Bellec A."/>
            <person name="Berger A."/>
            <person name="Berges H."/>
            <person name="Bidwell S."/>
            <person name="Bisseling T."/>
            <person name="Choisne N."/>
            <person name="Couloux A."/>
            <person name="Denny R."/>
            <person name="Deshpande S."/>
            <person name="Dai X."/>
            <person name="Doyle J.J."/>
            <person name="Dudez A.M."/>
            <person name="Farmer A.D."/>
            <person name="Fouteau S."/>
            <person name="Franken C."/>
            <person name="Gibelin C."/>
            <person name="Gish J."/>
            <person name="Goldstein S."/>
            <person name="Gonzalez A.J."/>
            <person name="Green P.J."/>
            <person name="Hallab A."/>
            <person name="Hartog M."/>
            <person name="Hua A."/>
            <person name="Humphray S.J."/>
            <person name="Jeong D.H."/>
            <person name="Jing Y."/>
            <person name="Jocker A."/>
            <person name="Kenton S.M."/>
            <person name="Kim D.J."/>
            <person name="Klee K."/>
            <person name="Lai H."/>
            <person name="Lang C."/>
            <person name="Lin S."/>
            <person name="Macmil S.L."/>
            <person name="Magdelenat G."/>
            <person name="Matthews L."/>
            <person name="McCorrison J."/>
            <person name="Monaghan E.L."/>
            <person name="Mun J.H."/>
            <person name="Najar F.Z."/>
            <person name="Nicholson C."/>
            <person name="Noirot C."/>
            <person name="O'Bleness M."/>
            <person name="Paule C.R."/>
            <person name="Poulain J."/>
            <person name="Prion F."/>
            <person name="Qin B."/>
            <person name="Qu C."/>
            <person name="Retzel E.F."/>
            <person name="Riddle C."/>
            <person name="Sallet E."/>
            <person name="Samain S."/>
            <person name="Samson N."/>
            <person name="Sanders I."/>
            <person name="Saurat O."/>
            <person name="Scarpelli C."/>
            <person name="Schiex T."/>
            <person name="Segurens B."/>
            <person name="Severin A.J."/>
            <person name="Sherrier D.J."/>
            <person name="Shi R."/>
            <person name="Sims S."/>
            <person name="Singer S.R."/>
            <person name="Sinharoy S."/>
            <person name="Sterck L."/>
            <person name="Viollet A."/>
            <person name="Wang B.B."/>
            <person name="Wang K."/>
            <person name="Wang M."/>
            <person name="Wang X."/>
            <person name="Warfsmann J."/>
            <person name="Weissenbach J."/>
            <person name="White D.D."/>
            <person name="White J.D."/>
            <person name="Wiley G.B."/>
            <person name="Wincker P."/>
            <person name="Xing Y."/>
            <person name="Yang L."/>
            <person name="Yao Z."/>
            <person name="Ying F."/>
            <person name="Zhai J."/>
            <person name="Zhou L."/>
            <person name="Zuber A."/>
            <person name="Denarie J."/>
            <person name="Dixon R.A."/>
            <person name="May G.D."/>
            <person name="Schwartz D.C."/>
            <person name="Rogers J."/>
            <person name="Quetier F."/>
            <person name="Town C.D."/>
            <person name="Roe B.A."/>
        </authorList>
    </citation>
    <scope>NUCLEOTIDE SEQUENCE [LARGE SCALE GENOMIC DNA]</scope>
    <source>
        <strain evidence="9">A17</strain>
        <strain evidence="11 12">cv. Jemalong A17</strain>
    </source>
</reference>
<gene>
    <name evidence="11" type="primary">11417746</name>
    <name evidence="9" type="ordered locus">MTR_3g021460</name>
    <name evidence="10" type="ORF">MtrunA17_Chr3g0085231</name>
</gene>
<dbReference type="EMBL" id="PSQE01000003">
    <property type="protein sequence ID" value="RHN65928.1"/>
    <property type="molecule type" value="Genomic_DNA"/>
</dbReference>
<comment type="subcellular location">
    <subcellularLocation>
        <location evidence="1">Secreted</location>
    </subcellularLocation>
</comment>